<feature type="domain" description="Ferric oxidoreductase" evidence="9">
    <location>
        <begin position="42"/>
        <end position="155"/>
    </location>
</feature>
<keyword evidence="7 8" id="KW-0472">Membrane</keyword>
<keyword evidence="8" id="KW-0288">FMN</keyword>
<feature type="transmembrane region" description="Helical" evidence="8">
    <location>
        <begin position="73"/>
        <end position="96"/>
    </location>
</feature>
<evidence type="ECO:0000313" key="11">
    <source>
        <dbReference type="Proteomes" id="UP001143362"/>
    </source>
</evidence>
<dbReference type="PANTHER" id="PTHR36964:SF1">
    <property type="entry name" value="PROTEIN-METHIONINE-SULFOXIDE REDUCTASE HEME-BINDING SUBUNIT MSRQ"/>
    <property type="match status" value="1"/>
</dbReference>
<keyword evidence="8" id="KW-0479">Metal-binding</keyword>
<keyword evidence="11" id="KW-1185">Reference proteome</keyword>
<feature type="transmembrane region" description="Helical" evidence="8">
    <location>
        <begin position="44"/>
        <end position="61"/>
    </location>
</feature>
<dbReference type="Proteomes" id="UP001143362">
    <property type="component" value="Unassembled WGS sequence"/>
</dbReference>
<evidence type="ECO:0000256" key="8">
    <source>
        <dbReference type="HAMAP-Rule" id="MF_01207"/>
    </source>
</evidence>
<keyword evidence="8" id="KW-1003">Cell membrane</keyword>
<comment type="caution">
    <text evidence="10">The sequence shown here is derived from an EMBL/GenBank/DDBJ whole genome shotgun (WGS) entry which is preliminary data.</text>
</comment>
<dbReference type="RefSeq" id="WP_279247225.1">
    <property type="nucleotide sequence ID" value="NZ_SHNN01000006.1"/>
</dbReference>
<dbReference type="Pfam" id="PF01794">
    <property type="entry name" value="Ferric_reduct"/>
    <property type="match status" value="1"/>
</dbReference>
<keyword evidence="8" id="KW-0285">Flavoprotein</keyword>
<comment type="subcellular location">
    <subcellularLocation>
        <location evidence="8">Cell membrane</location>
        <topology evidence="8">Multi-pass membrane protein</topology>
    </subcellularLocation>
    <subcellularLocation>
        <location evidence="1">Membrane</location>
        <topology evidence="1">Multi-pass membrane protein</topology>
    </subcellularLocation>
</comment>
<protein>
    <recommendedName>
        <fullName evidence="8">Protein-methionine-sulfoxide reductase heme-binding subunit MsrQ</fullName>
    </recommendedName>
    <alternativeName>
        <fullName evidence="8">Flavocytochrome MsrQ</fullName>
    </alternativeName>
</protein>
<comment type="function">
    <text evidence="8">Part of the MsrPQ system that repairs oxidized periplasmic proteins containing methionine sulfoxide residues (Met-O), using respiratory chain electrons. Thus protects these proteins from oxidative-stress damage caused by reactive species of oxygen and chlorine generated by the host defense mechanisms. MsrPQ is essential for the maintenance of envelope integrity under bleach stress, rescuing a wide series of structurally unrelated periplasmic proteins from methionine oxidation. MsrQ provides electrons for reduction to the reductase catalytic subunit MsrP, using the quinone pool of the respiratory chain.</text>
</comment>
<evidence type="ECO:0000256" key="7">
    <source>
        <dbReference type="ARBA" id="ARBA00023136"/>
    </source>
</evidence>
<evidence type="ECO:0000259" key="9">
    <source>
        <dbReference type="Pfam" id="PF01794"/>
    </source>
</evidence>
<reference evidence="10" key="1">
    <citation type="submission" date="2019-02" db="EMBL/GenBank/DDBJ databases">
        <authorList>
            <person name="Li S.-H."/>
        </authorList>
    </citation>
    <scope>NUCLEOTIDE SEQUENCE</scope>
    <source>
        <strain evidence="10">IMCC14734</strain>
    </source>
</reference>
<keyword evidence="3 8" id="KW-0349">Heme</keyword>
<feature type="transmembrane region" description="Helical" evidence="8">
    <location>
        <begin position="169"/>
        <end position="188"/>
    </location>
</feature>
<keyword evidence="4 8" id="KW-0812">Transmembrane</keyword>
<dbReference type="EMBL" id="SHNN01000006">
    <property type="protein sequence ID" value="MCX2983188.1"/>
    <property type="molecule type" value="Genomic_DNA"/>
</dbReference>
<sequence>MQRAIKPLVFLLCLAPAVALFIAALQNQLGPDPAEALLLETGEFALRFLIVTLMMSPLRSWRGWSWPLRYRRMFGLFCYFYACLHLLLFLQFHLGWEGARVLEELLERPYITMGFGAWLLMLPLALTSTRAMQRRLGRNWRRLHRLVYPALMLGCLHLVWQSRSDIGEALVYSVIAAILLGFRLVPALRQRKAAAQG</sequence>
<dbReference type="InterPro" id="IPR022837">
    <property type="entry name" value="MsrQ-like"/>
</dbReference>
<evidence type="ECO:0000256" key="3">
    <source>
        <dbReference type="ARBA" id="ARBA00022617"/>
    </source>
</evidence>
<dbReference type="HAMAP" id="MF_01207">
    <property type="entry name" value="MsrQ"/>
    <property type="match status" value="1"/>
</dbReference>
<keyword evidence="6 8" id="KW-0408">Iron</keyword>
<evidence type="ECO:0000256" key="4">
    <source>
        <dbReference type="ARBA" id="ARBA00022692"/>
    </source>
</evidence>
<accession>A0ABT3TLI3</accession>
<feature type="transmembrane region" description="Helical" evidence="8">
    <location>
        <begin position="146"/>
        <end position="163"/>
    </location>
</feature>
<comment type="similarity">
    <text evidence="8">Belongs to the MsrQ family.</text>
</comment>
<keyword evidence="8" id="KW-0249">Electron transport</keyword>
<comment type="cofactor">
    <cofactor evidence="8">
        <name>FMN</name>
        <dbReference type="ChEBI" id="CHEBI:58210"/>
    </cofactor>
    <text evidence="8">Binds 1 FMN per subunit.</text>
</comment>
<keyword evidence="5 8" id="KW-1133">Transmembrane helix</keyword>
<evidence type="ECO:0000256" key="6">
    <source>
        <dbReference type="ARBA" id="ARBA00023004"/>
    </source>
</evidence>
<name>A0ABT3TLI3_9GAMM</name>
<gene>
    <name evidence="8" type="primary">msrQ</name>
    <name evidence="10" type="ORF">EYC98_20190</name>
</gene>
<organism evidence="10 11">
    <name type="scientific">Candidatus Litorirhabdus singularis</name>
    <dbReference type="NCBI Taxonomy" id="2518993"/>
    <lineage>
        <taxon>Bacteria</taxon>
        <taxon>Pseudomonadati</taxon>
        <taxon>Pseudomonadota</taxon>
        <taxon>Gammaproteobacteria</taxon>
        <taxon>Cellvibrionales</taxon>
        <taxon>Halieaceae</taxon>
        <taxon>Candidatus Litorirhabdus</taxon>
    </lineage>
</organism>
<evidence type="ECO:0000256" key="5">
    <source>
        <dbReference type="ARBA" id="ARBA00022989"/>
    </source>
</evidence>
<keyword evidence="2 8" id="KW-0813">Transport</keyword>
<comment type="cofactor">
    <cofactor evidence="8">
        <name>heme b</name>
        <dbReference type="ChEBI" id="CHEBI:60344"/>
    </cofactor>
    <text evidence="8">Binds 1 heme b (iron(II)-protoporphyrin IX) group per subunit.</text>
</comment>
<evidence type="ECO:0000313" key="10">
    <source>
        <dbReference type="EMBL" id="MCX2983188.1"/>
    </source>
</evidence>
<dbReference type="InterPro" id="IPR013130">
    <property type="entry name" value="Fe3_Rdtase_TM_dom"/>
</dbReference>
<proteinExistence type="inferred from homology"/>
<dbReference type="PANTHER" id="PTHR36964">
    <property type="entry name" value="PROTEIN-METHIONINE-SULFOXIDE REDUCTASE HEME-BINDING SUBUNIT MSRQ"/>
    <property type="match status" value="1"/>
</dbReference>
<comment type="caution">
    <text evidence="8">Lacks conserved residue(s) required for the propagation of feature annotation.</text>
</comment>
<feature type="transmembrane region" description="Helical" evidence="8">
    <location>
        <begin position="108"/>
        <end position="126"/>
    </location>
</feature>
<comment type="subunit">
    <text evidence="8">Heterodimer of a catalytic subunit (MsrP) and a heme-binding subunit (MsrQ).</text>
</comment>
<evidence type="ECO:0000256" key="1">
    <source>
        <dbReference type="ARBA" id="ARBA00004141"/>
    </source>
</evidence>
<evidence type="ECO:0000256" key="2">
    <source>
        <dbReference type="ARBA" id="ARBA00022448"/>
    </source>
</evidence>